<dbReference type="EMBL" id="PFQS01000132">
    <property type="protein sequence ID" value="PJC68031.1"/>
    <property type="molecule type" value="Genomic_DNA"/>
</dbReference>
<reference evidence="2" key="1">
    <citation type="submission" date="2017-09" db="EMBL/GenBank/DDBJ databases">
        <title>Depth-based differentiation of microbial function through sediment-hosted aquifers and enrichment of novel symbionts in the deep terrestrial subsurface.</title>
        <authorList>
            <person name="Probst A.J."/>
            <person name="Ladd B."/>
            <person name="Jarett J.K."/>
            <person name="Geller-Mcgrath D.E."/>
            <person name="Sieber C.M.K."/>
            <person name="Emerson J.B."/>
            <person name="Anantharaman K."/>
            <person name="Thomas B.C."/>
            <person name="Malmstrom R."/>
            <person name="Stieglmeier M."/>
            <person name="Klingl A."/>
            <person name="Woyke T."/>
            <person name="Ryan C.M."/>
            <person name="Banfield J.F."/>
        </authorList>
    </citation>
    <scope>NUCLEOTIDE SEQUENCE [LARGE SCALE GENOMIC DNA]</scope>
</reference>
<gene>
    <name evidence="1" type="ORF">CO015_05465</name>
</gene>
<organism evidence="1 2">
    <name type="scientific">candidate division WWE3 bacterium CG_4_8_14_3_um_filter_42_11</name>
    <dbReference type="NCBI Taxonomy" id="1975076"/>
    <lineage>
        <taxon>Bacteria</taxon>
        <taxon>Katanobacteria</taxon>
    </lineage>
</organism>
<dbReference type="AlphaFoldDB" id="A0A2M8G5W4"/>
<name>A0A2M8G5W4_UNCKA</name>
<accession>A0A2M8G5W4</accession>
<sequence>MATMIFAMQHNPSEAQVAAARAMGAYRLVAMCATPDPAKGQGTPTEGVEYLGRQALLNVPDDLTLGRDWFIAQALKIVDAVGGVAEGDIVQAMGQQQLAMAVNAAARRAGAALVESVTKRESVDMVKDGTTVKTSVFRFVGYRTLYEF</sequence>
<dbReference type="Proteomes" id="UP000229438">
    <property type="component" value="Unassembled WGS sequence"/>
</dbReference>
<proteinExistence type="predicted"/>
<comment type="caution">
    <text evidence="1">The sequence shown here is derived from an EMBL/GenBank/DDBJ whole genome shotgun (WGS) entry which is preliminary data.</text>
</comment>
<evidence type="ECO:0000313" key="1">
    <source>
        <dbReference type="EMBL" id="PJC68031.1"/>
    </source>
</evidence>
<evidence type="ECO:0000313" key="2">
    <source>
        <dbReference type="Proteomes" id="UP000229438"/>
    </source>
</evidence>
<protein>
    <submittedName>
        <fullName evidence="1">Uncharacterized protein</fullName>
    </submittedName>
</protein>